<dbReference type="EMBL" id="CAEZWN010000014">
    <property type="protein sequence ID" value="CAB4650034.1"/>
    <property type="molecule type" value="Genomic_DNA"/>
</dbReference>
<evidence type="ECO:0000313" key="7">
    <source>
        <dbReference type="EMBL" id="CAB4650034.1"/>
    </source>
</evidence>
<evidence type="ECO:0000259" key="6">
    <source>
        <dbReference type="Pfam" id="PF00892"/>
    </source>
</evidence>
<keyword evidence="4 5" id="KW-0472">Membrane</keyword>
<sequence>MVSLSSFLALFSSILWGTADFFGGNLTKKYKAVAVTAVSQSFGLLVGVVVIVLSSSWLAPNLSWNGYVIPAILAGLMGFGGLTAFYAGLATGRMGVVSPISSLSVLIPLTVAFVGGEKPSAIQITGMAVALLGGFCASGPEIRGGLSAKPLIFATIAAFGFGGAITFIAKGSEVSPIMTMTTMRLTTFVIALMLFARFKTTGGFSKKDLPILFGIGAADFFGNLLLGIATTKGLVSLAVVMGSLFPIVTALLAFKLLHERLHKLQYLGIFFAISGVAILSVG</sequence>
<feature type="transmembrane region" description="Helical" evidence="5">
    <location>
        <begin position="175"/>
        <end position="196"/>
    </location>
</feature>
<gene>
    <name evidence="7" type="ORF">UFOPK2252_00273</name>
</gene>
<feature type="transmembrane region" description="Helical" evidence="5">
    <location>
        <begin position="264"/>
        <end position="281"/>
    </location>
</feature>
<feature type="domain" description="EamA" evidence="6">
    <location>
        <begin position="151"/>
        <end position="280"/>
    </location>
</feature>
<dbReference type="GO" id="GO:0016020">
    <property type="term" value="C:membrane"/>
    <property type="evidence" value="ECO:0007669"/>
    <property type="project" value="UniProtKB-SubCell"/>
</dbReference>
<reference evidence="7" key="1">
    <citation type="submission" date="2020-05" db="EMBL/GenBank/DDBJ databases">
        <authorList>
            <person name="Chiriac C."/>
            <person name="Salcher M."/>
            <person name="Ghai R."/>
            <person name="Kavagutti S V."/>
        </authorList>
    </citation>
    <scope>NUCLEOTIDE SEQUENCE</scope>
</reference>
<comment type="subcellular location">
    <subcellularLocation>
        <location evidence="1">Membrane</location>
        <topology evidence="1">Multi-pass membrane protein</topology>
    </subcellularLocation>
</comment>
<protein>
    <submittedName>
        <fullName evidence="7">Unannotated protein</fullName>
    </submittedName>
</protein>
<dbReference type="PANTHER" id="PTHR32322:SF2">
    <property type="entry name" value="EAMA DOMAIN-CONTAINING PROTEIN"/>
    <property type="match status" value="1"/>
</dbReference>
<dbReference type="PANTHER" id="PTHR32322">
    <property type="entry name" value="INNER MEMBRANE TRANSPORTER"/>
    <property type="match status" value="1"/>
</dbReference>
<feature type="transmembrane region" description="Helical" evidence="5">
    <location>
        <begin position="208"/>
        <end position="228"/>
    </location>
</feature>
<feature type="transmembrane region" description="Helical" evidence="5">
    <location>
        <begin position="67"/>
        <end position="89"/>
    </location>
</feature>
<organism evidence="7">
    <name type="scientific">freshwater metagenome</name>
    <dbReference type="NCBI Taxonomy" id="449393"/>
    <lineage>
        <taxon>unclassified sequences</taxon>
        <taxon>metagenomes</taxon>
        <taxon>ecological metagenomes</taxon>
    </lineage>
</organism>
<dbReference type="InterPro" id="IPR000620">
    <property type="entry name" value="EamA_dom"/>
</dbReference>
<dbReference type="SUPFAM" id="SSF103481">
    <property type="entry name" value="Multidrug resistance efflux transporter EmrE"/>
    <property type="match status" value="2"/>
</dbReference>
<accession>A0A6J6KPC6</accession>
<keyword evidence="3 5" id="KW-1133">Transmembrane helix</keyword>
<feature type="transmembrane region" description="Helical" evidence="5">
    <location>
        <begin position="96"/>
        <end position="115"/>
    </location>
</feature>
<evidence type="ECO:0000256" key="3">
    <source>
        <dbReference type="ARBA" id="ARBA00022989"/>
    </source>
</evidence>
<feature type="transmembrane region" description="Helical" evidence="5">
    <location>
        <begin position="33"/>
        <end position="55"/>
    </location>
</feature>
<evidence type="ECO:0000256" key="1">
    <source>
        <dbReference type="ARBA" id="ARBA00004141"/>
    </source>
</evidence>
<keyword evidence="2 5" id="KW-0812">Transmembrane</keyword>
<dbReference type="InterPro" id="IPR037185">
    <property type="entry name" value="EmrE-like"/>
</dbReference>
<dbReference type="Pfam" id="PF00892">
    <property type="entry name" value="EamA"/>
    <property type="match status" value="2"/>
</dbReference>
<feature type="transmembrane region" description="Helical" evidence="5">
    <location>
        <begin position="121"/>
        <end position="139"/>
    </location>
</feature>
<name>A0A6J6KPC6_9ZZZZ</name>
<dbReference type="AlphaFoldDB" id="A0A6J6KPC6"/>
<dbReference type="InterPro" id="IPR050638">
    <property type="entry name" value="AA-Vitamin_Transporters"/>
</dbReference>
<feature type="domain" description="EamA" evidence="6">
    <location>
        <begin position="6"/>
        <end position="136"/>
    </location>
</feature>
<feature type="transmembrane region" description="Helical" evidence="5">
    <location>
        <begin position="234"/>
        <end position="257"/>
    </location>
</feature>
<evidence type="ECO:0000256" key="2">
    <source>
        <dbReference type="ARBA" id="ARBA00022692"/>
    </source>
</evidence>
<feature type="transmembrane region" description="Helical" evidence="5">
    <location>
        <begin position="6"/>
        <end position="26"/>
    </location>
</feature>
<evidence type="ECO:0000256" key="5">
    <source>
        <dbReference type="SAM" id="Phobius"/>
    </source>
</evidence>
<proteinExistence type="predicted"/>
<feature type="transmembrane region" description="Helical" evidence="5">
    <location>
        <begin position="151"/>
        <end position="169"/>
    </location>
</feature>
<evidence type="ECO:0000256" key="4">
    <source>
        <dbReference type="ARBA" id="ARBA00023136"/>
    </source>
</evidence>